<dbReference type="Proteomes" id="UP000824243">
    <property type="component" value="Unassembled WGS sequence"/>
</dbReference>
<dbReference type="Pfam" id="PF02588">
    <property type="entry name" value="YitT_membrane"/>
    <property type="match status" value="1"/>
</dbReference>
<accession>A0A9D1VWU3</accession>
<comment type="caution">
    <text evidence="8">The sequence shown here is derived from an EMBL/GenBank/DDBJ whole genome shotgun (WGS) entry which is preliminary data.</text>
</comment>
<dbReference type="InterPro" id="IPR051461">
    <property type="entry name" value="UPF0750_membrane"/>
</dbReference>
<feature type="domain" description="DUF2179" evidence="7">
    <location>
        <begin position="220"/>
        <end position="274"/>
    </location>
</feature>
<keyword evidence="3 6" id="KW-0812">Transmembrane</keyword>
<feature type="transmembrane region" description="Helical" evidence="6">
    <location>
        <begin position="31"/>
        <end position="49"/>
    </location>
</feature>
<name>A0A9D1VWU3_9FIRM</name>
<comment type="subcellular location">
    <subcellularLocation>
        <location evidence="1">Cell membrane</location>
        <topology evidence="1">Multi-pass membrane protein</topology>
    </subcellularLocation>
</comment>
<evidence type="ECO:0000313" key="9">
    <source>
        <dbReference type="Proteomes" id="UP000824243"/>
    </source>
</evidence>
<evidence type="ECO:0000256" key="3">
    <source>
        <dbReference type="ARBA" id="ARBA00022692"/>
    </source>
</evidence>
<evidence type="ECO:0000256" key="4">
    <source>
        <dbReference type="ARBA" id="ARBA00022989"/>
    </source>
</evidence>
<dbReference type="CDD" id="cd16380">
    <property type="entry name" value="YitT_C"/>
    <property type="match status" value="1"/>
</dbReference>
<feature type="transmembrane region" description="Helical" evidence="6">
    <location>
        <begin position="149"/>
        <end position="168"/>
    </location>
</feature>
<reference evidence="8" key="1">
    <citation type="journal article" date="2021" name="PeerJ">
        <title>Extensive microbial diversity within the chicken gut microbiome revealed by metagenomics and culture.</title>
        <authorList>
            <person name="Gilroy R."/>
            <person name="Ravi A."/>
            <person name="Getino M."/>
            <person name="Pursley I."/>
            <person name="Horton D.L."/>
            <person name="Alikhan N.F."/>
            <person name="Baker D."/>
            <person name="Gharbi K."/>
            <person name="Hall N."/>
            <person name="Watson M."/>
            <person name="Adriaenssens E.M."/>
            <person name="Foster-Nyarko E."/>
            <person name="Jarju S."/>
            <person name="Secka A."/>
            <person name="Antonio M."/>
            <person name="Oren A."/>
            <person name="Chaudhuri R.R."/>
            <person name="La Ragione R."/>
            <person name="Hildebrand F."/>
            <person name="Pallen M.J."/>
        </authorList>
    </citation>
    <scope>NUCLEOTIDE SEQUENCE</scope>
    <source>
        <strain evidence="8">ChiSjej5B23-15282</strain>
    </source>
</reference>
<keyword evidence="2" id="KW-1003">Cell membrane</keyword>
<sequence length="280" mass="30624">MKNRFKYFFMLTFSTLLIAVGTYFFKFTNNFTFGGITGLAVLVAKTGVISAGDFNLIMSMILLVIGLVILGKGFAAKTAYCSILLSVSLSAMERFFPMDGPFTDQPMLELCFAIVLPALGSAILFNIGASSGGTDIVAMILKKYSSFDIGRALLVSDALITGAGFFVFDIETGLYSLLGLAIRSFMIDTFIESFNLSKYFNVVCDHPEPICDFIVHTLGRSASVCHAKGAYSGRDKYIILTALNRVQAVRLRNFIRENDKEAFILISNTSEIIGKGFHSV</sequence>
<evidence type="ECO:0000256" key="1">
    <source>
        <dbReference type="ARBA" id="ARBA00004651"/>
    </source>
</evidence>
<evidence type="ECO:0000256" key="5">
    <source>
        <dbReference type="ARBA" id="ARBA00023136"/>
    </source>
</evidence>
<evidence type="ECO:0000313" key="8">
    <source>
        <dbReference type="EMBL" id="HIX47687.1"/>
    </source>
</evidence>
<evidence type="ECO:0000256" key="2">
    <source>
        <dbReference type="ARBA" id="ARBA00022475"/>
    </source>
</evidence>
<feature type="transmembrane region" description="Helical" evidence="6">
    <location>
        <begin position="7"/>
        <end position="25"/>
    </location>
</feature>
<dbReference type="PIRSF" id="PIRSF006483">
    <property type="entry name" value="Membrane_protein_YitT"/>
    <property type="match status" value="1"/>
</dbReference>
<dbReference type="PANTHER" id="PTHR33545:SF9">
    <property type="entry name" value="UPF0750 MEMBRANE PROTEIN YITE"/>
    <property type="match status" value="1"/>
</dbReference>
<evidence type="ECO:0000259" key="7">
    <source>
        <dbReference type="Pfam" id="PF10035"/>
    </source>
</evidence>
<gene>
    <name evidence="8" type="ORF">H9981_01505</name>
</gene>
<dbReference type="InterPro" id="IPR015867">
    <property type="entry name" value="N-reg_PII/ATP_PRibTrfase_C"/>
</dbReference>
<evidence type="ECO:0000256" key="6">
    <source>
        <dbReference type="SAM" id="Phobius"/>
    </source>
</evidence>
<organism evidence="8 9">
    <name type="scientific">Candidatus Mediterraneibacter caccavium</name>
    <dbReference type="NCBI Taxonomy" id="2838661"/>
    <lineage>
        <taxon>Bacteria</taxon>
        <taxon>Bacillati</taxon>
        <taxon>Bacillota</taxon>
        <taxon>Clostridia</taxon>
        <taxon>Lachnospirales</taxon>
        <taxon>Lachnospiraceae</taxon>
        <taxon>Mediterraneibacter</taxon>
    </lineage>
</organism>
<dbReference type="PANTHER" id="PTHR33545">
    <property type="entry name" value="UPF0750 MEMBRANE PROTEIN YITT-RELATED"/>
    <property type="match status" value="1"/>
</dbReference>
<dbReference type="Pfam" id="PF10035">
    <property type="entry name" value="DUF2179"/>
    <property type="match status" value="1"/>
</dbReference>
<dbReference type="EMBL" id="DXFA01000026">
    <property type="protein sequence ID" value="HIX47687.1"/>
    <property type="molecule type" value="Genomic_DNA"/>
</dbReference>
<feature type="transmembrane region" description="Helical" evidence="6">
    <location>
        <begin position="61"/>
        <end position="87"/>
    </location>
</feature>
<keyword evidence="5 6" id="KW-0472">Membrane</keyword>
<dbReference type="GO" id="GO:0005886">
    <property type="term" value="C:plasma membrane"/>
    <property type="evidence" value="ECO:0007669"/>
    <property type="project" value="UniProtKB-SubCell"/>
</dbReference>
<dbReference type="AlphaFoldDB" id="A0A9D1VWU3"/>
<feature type="transmembrane region" description="Helical" evidence="6">
    <location>
        <begin position="107"/>
        <end position="128"/>
    </location>
</feature>
<dbReference type="InterPro" id="IPR019264">
    <property type="entry name" value="DUF2179"/>
</dbReference>
<proteinExistence type="predicted"/>
<reference evidence="8" key="2">
    <citation type="submission" date="2021-04" db="EMBL/GenBank/DDBJ databases">
        <authorList>
            <person name="Gilroy R."/>
        </authorList>
    </citation>
    <scope>NUCLEOTIDE SEQUENCE</scope>
    <source>
        <strain evidence="8">ChiSjej5B23-15282</strain>
    </source>
</reference>
<dbReference type="Gene3D" id="3.30.70.120">
    <property type="match status" value="1"/>
</dbReference>
<protein>
    <submittedName>
        <fullName evidence="8">YitT family protein</fullName>
    </submittedName>
</protein>
<keyword evidence="4 6" id="KW-1133">Transmembrane helix</keyword>
<dbReference type="InterPro" id="IPR003740">
    <property type="entry name" value="YitT"/>
</dbReference>